<keyword evidence="3" id="KW-1185">Reference proteome</keyword>
<feature type="non-terminal residue" evidence="2">
    <location>
        <position position="1"/>
    </location>
</feature>
<evidence type="ECO:0000313" key="3">
    <source>
        <dbReference type="Proteomes" id="UP001432027"/>
    </source>
</evidence>
<proteinExistence type="predicted"/>
<name>A0AAV5T0G2_9BILA</name>
<protein>
    <submittedName>
        <fullName evidence="2">Uncharacterized protein</fullName>
    </submittedName>
</protein>
<reference evidence="2" key="1">
    <citation type="submission" date="2023-10" db="EMBL/GenBank/DDBJ databases">
        <title>Genome assembly of Pristionchus species.</title>
        <authorList>
            <person name="Yoshida K."/>
            <person name="Sommer R.J."/>
        </authorList>
    </citation>
    <scope>NUCLEOTIDE SEQUENCE</scope>
    <source>
        <strain evidence="2">RS0144</strain>
    </source>
</reference>
<keyword evidence="1" id="KW-0732">Signal</keyword>
<dbReference type="Proteomes" id="UP001432027">
    <property type="component" value="Unassembled WGS sequence"/>
</dbReference>
<evidence type="ECO:0000313" key="2">
    <source>
        <dbReference type="EMBL" id="GMS85830.1"/>
    </source>
</evidence>
<accession>A0AAV5T0G2</accession>
<dbReference type="EMBL" id="BTSX01000002">
    <property type="protein sequence ID" value="GMS85830.1"/>
    <property type="molecule type" value="Genomic_DNA"/>
</dbReference>
<gene>
    <name evidence="2" type="ORF">PENTCL1PPCAC_8005</name>
</gene>
<comment type="caution">
    <text evidence="2">The sequence shown here is derived from an EMBL/GenBank/DDBJ whole genome shotgun (WGS) entry which is preliminary data.</text>
</comment>
<organism evidence="2 3">
    <name type="scientific">Pristionchus entomophagus</name>
    <dbReference type="NCBI Taxonomy" id="358040"/>
    <lineage>
        <taxon>Eukaryota</taxon>
        <taxon>Metazoa</taxon>
        <taxon>Ecdysozoa</taxon>
        <taxon>Nematoda</taxon>
        <taxon>Chromadorea</taxon>
        <taxon>Rhabditida</taxon>
        <taxon>Rhabditina</taxon>
        <taxon>Diplogasteromorpha</taxon>
        <taxon>Diplogasteroidea</taxon>
        <taxon>Neodiplogasteridae</taxon>
        <taxon>Pristionchus</taxon>
    </lineage>
</organism>
<feature type="signal peptide" evidence="1">
    <location>
        <begin position="1"/>
        <end position="17"/>
    </location>
</feature>
<evidence type="ECO:0000256" key="1">
    <source>
        <dbReference type="SAM" id="SignalP"/>
    </source>
</evidence>
<sequence>IMRSLLLLFLAVATSLCIDITIKNNCKKNLQPHVEEWTDIDMYPVAAHDEVVNAGTKATFTYTQGNGVHVKNGVSGKNFAGVKTWTTSSEYGISRVAGYDTGIRIGANNAKLVPPLTCKNATCFAPRHAKVLYTNYTGTFIVTFCP</sequence>
<dbReference type="AlphaFoldDB" id="A0AAV5T0G2"/>
<feature type="chain" id="PRO_5043820395" evidence="1">
    <location>
        <begin position="18"/>
        <end position="146"/>
    </location>
</feature>